<proteinExistence type="predicted"/>
<feature type="compositionally biased region" description="Low complexity" evidence="1">
    <location>
        <begin position="11"/>
        <end position="33"/>
    </location>
</feature>
<feature type="region of interest" description="Disordered" evidence="1">
    <location>
        <begin position="1"/>
        <end position="91"/>
    </location>
</feature>
<protein>
    <submittedName>
        <fullName evidence="2">Uncharacterized protein</fullName>
    </submittedName>
</protein>
<gene>
    <name evidence="2" type="ORF">HD597_005474</name>
</gene>
<evidence type="ECO:0000313" key="2">
    <source>
        <dbReference type="EMBL" id="MCP2358454.1"/>
    </source>
</evidence>
<comment type="caution">
    <text evidence="2">The sequence shown here is derived from an EMBL/GenBank/DDBJ whole genome shotgun (WGS) entry which is preliminary data.</text>
</comment>
<sequence length="91" mass="9157">MRKICSPTSGAAARRSIQAKAATGASPAARAPAGNTGAKNTQRQPSSVSKLPKISPSHDQQIGGTAAEQGELGVAEHVGAHHPRRRAGGQG</sequence>
<dbReference type="Proteomes" id="UP001139648">
    <property type="component" value="Unassembled WGS sequence"/>
</dbReference>
<dbReference type="EMBL" id="JAMZEB010000002">
    <property type="protein sequence ID" value="MCP2358454.1"/>
    <property type="molecule type" value="Genomic_DNA"/>
</dbReference>
<feature type="compositionally biased region" description="Polar residues" evidence="1">
    <location>
        <begin position="37"/>
        <end position="49"/>
    </location>
</feature>
<evidence type="ECO:0000313" key="3">
    <source>
        <dbReference type="Proteomes" id="UP001139648"/>
    </source>
</evidence>
<name>A0A9X2GG22_9ACTN</name>
<dbReference type="RefSeq" id="WP_253745622.1">
    <property type="nucleotide sequence ID" value="NZ_JAMZEB010000002.1"/>
</dbReference>
<accession>A0A9X2GG22</accession>
<dbReference type="AlphaFoldDB" id="A0A9X2GG22"/>
<feature type="compositionally biased region" description="Basic residues" evidence="1">
    <location>
        <begin position="80"/>
        <end position="91"/>
    </location>
</feature>
<evidence type="ECO:0000256" key="1">
    <source>
        <dbReference type="SAM" id="MobiDB-lite"/>
    </source>
</evidence>
<reference evidence="2" key="1">
    <citation type="submission" date="2022-06" db="EMBL/GenBank/DDBJ databases">
        <title>Sequencing the genomes of 1000 actinobacteria strains.</title>
        <authorList>
            <person name="Klenk H.-P."/>
        </authorList>
    </citation>
    <scope>NUCLEOTIDE SEQUENCE</scope>
    <source>
        <strain evidence="2">DSM 46694</strain>
    </source>
</reference>
<keyword evidence="3" id="KW-1185">Reference proteome</keyword>
<organism evidence="2 3">
    <name type="scientific">Nonomuraea thailandensis</name>
    <dbReference type="NCBI Taxonomy" id="1188745"/>
    <lineage>
        <taxon>Bacteria</taxon>
        <taxon>Bacillati</taxon>
        <taxon>Actinomycetota</taxon>
        <taxon>Actinomycetes</taxon>
        <taxon>Streptosporangiales</taxon>
        <taxon>Streptosporangiaceae</taxon>
        <taxon>Nonomuraea</taxon>
    </lineage>
</organism>